<dbReference type="AlphaFoldDB" id="A0A8X8WED1"/>
<comment type="caution">
    <text evidence="1">The sequence shown here is derived from an EMBL/GenBank/DDBJ whole genome shotgun (WGS) entry which is preliminary data.</text>
</comment>
<sequence>MFTKLDYQIISKLLKELKLRQLLWLDSFPVGMWESKLFLWLVIDQFGPIDLDLMDDSVKNGGKQADNIERLREGFDSENLRNRTEYSQRCLFGEESLFILRSRLLKMERSYIDSFTLGEVRVFHFPSH</sequence>
<reference evidence="1" key="1">
    <citation type="submission" date="2018-01" db="EMBL/GenBank/DDBJ databases">
        <authorList>
            <person name="Mao J.F."/>
        </authorList>
    </citation>
    <scope>NUCLEOTIDE SEQUENCE</scope>
    <source>
        <strain evidence="1">Huo1</strain>
        <tissue evidence="1">Leaf</tissue>
    </source>
</reference>
<evidence type="ECO:0000313" key="1">
    <source>
        <dbReference type="EMBL" id="KAG6393615.1"/>
    </source>
</evidence>
<organism evidence="1">
    <name type="scientific">Salvia splendens</name>
    <name type="common">Scarlet sage</name>
    <dbReference type="NCBI Taxonomy" id="180675"/>
    <lineage>
        <taxon>Eukaryota</taxon>
        <taxon>Viridiplantae</taxon>
        <taxon>Streptophyta</taxon>
        <taxon>Embryophyta</taxon>
        <taxon>Tracheophyta</taxon>
        <taxon>Spermatophyta</taxon>
        <taxon>Magnoliopsida</taxon>
        <taxon>eudicotyledons</taxon>
        <taxon>Gunneridae</taxon>
        <taxon>Pentapetalae</taxon>
        <taxon>asterids</taxon>
        <taxon>lamiids</taxon>
        <taxon>Lamiales</taxon>
        <taxon>Lamiaceae</taxon>
        <taxon>Nepetoideae</taxon>
        <taxon>Mentheae</taxon>
        <taxon>Salviinae</taxon>
        <taxon>Salvia</taxon>
        <taxon>Salvia subgen. Calosphace</taxon>
        <taxon>core Calosphace</taxon>
    </lineage>
</organism>
<dbReference type="Proteomes" id="UP000298416">
    <property type="component" value="Unassembled WGS sequence"/>
</dbReference>
<name>A0A8X8WED1_SALSN</name>
<protein>
    <submittedName>
        <fullName evidence="1">Uncharacterized protein</fullName>
    </submittedName>
</protein>
<proteinExistence type="predicted"/>
<evidence type="ECO:0000313" key="2">
    <source>
        <dbReference type="Proteomes" id="UP000298416"/>
    </source>
</evidence>
<gene>
    <name evidence="1" type="ORF">SASPL_147859</name>
</gene>
<accession>A0A8X8WED1</accession>
<reference evidence="1" key="2">
    <citation type="submission" date="2020-08" db="EMBL/GenBank/DDBJ databases">
        <title>Plant Genome Project.</title>
        <authorList>
            <person name="Zhang R.-G."/>
        </authorList>
    </citation>
    <scope>NUCLEOTIDE SEQUENCE</scope>
    <source>
        <strain evidence="1">Huo1</strain>
        <tissue evidence="1">Leaf</tissue>
    </source>
</reference>
<dbReference type="EMBL" id="PNBA02000018">
    <property type="protein sequence ID" value="KAG6393615.1"/>
    <property type="molecule type" value="Genomic_DNA"/>
</dbReference>
<keyword evidence="2" id="KW-1185">Reference proteome</keyword>